<dbReference type="AlphaFoldDB" id="W4LJ46"/>
<sequence length="202" mass="22641">MARVRDVGIEEVPEAVQPIYRRYAEAYGPFLNQVKVFAHRPPALQHIMGLLLDLADEALLPKRYLEIAVVVVSKLNECTYCVAHHTSRLAEQGLPPETIARILEPDCPGLDEIDRLVRDYAVQVTQDPKRLDDALYARLREQFSEEQIVELTLRTALCGFFNRFNDALQIDIEDGVIDTLLASGGTVEDLPVHDAPQPVPGD</sequence>
<dbReference type="SUPFAM" id="SSF69118">
    <property type="entry name" value="AhpD-like"/>
    <property type="match status" value="1"/>
</dbReference>
<evidence type="ECO:0000313" key="3">
    <source>
        <dbReference type="Proteomes" id="UP000019141"/>
    </source>
</evidence>
<name>W4LJ46_ENTF1</name>
<dbReference type="PATRIC" id="fig|1429438.4.peg.3905"/>
<dbReference type="NCBIfam" id="TIGR00778">
    <property type="entry name" value="ahpD_dom"/>
    <property type="match status" value="1"/>
</dbReference>
<accession>W4LJ46</accession>
<dbReference type="InterPro" id="IPR004675">
    <property type="entry name" value="AhpD_core"/>
</dbReference>
<proteinExistence type="predicted"/>
<dbReference type="PANTHER" id="PTHR35446">
    <property type="entry name" value="SI:CH211-175M2.5"/>
    <property type="match status" value="1"/>
</dbReference>
<feature type="domain" description="Carboxymuconolactone decarboxylase-like" evidence="1">
    <location>
        <begin position="43"/>
        <end position="104"/>
    </location>
</feature>
<dbReference type="InterPro" id="IPR003779">
    <property type="entry name" value="CMD-like"/>
</dbReference>
<evidence type="ECO:0000313" key="2">
    <source>
        <dbReference type="EMBL" id="ETW98128.1"/>
    </source>
</evidence>
<dbReference type="Pfam" id="PF02627">
    <property type="entry name" value="CMD"/>
    <property type="match status" value="1"/>
</dbReference>
<gene>
    <name evidence="2" type="ORF">ETSY1_20035</name>
</gene>
<dbReference type="Gene3D" id="1.20.1290.10">
    <property type="entry name" value="AhpD-like"/>
    <property type="match status" value="1"/>
</dbReference>
<dbReference type="GO" id="GO:0051920">
    <property type="term" value="F:peroxiredoxin activity"/>
    <property type="evidence" value="ECO:0007669"/>
    <property type="project" value="InterPro"/>
</dbReference>
<organism evidence="2 3">
    <name type="scientific">Entotheonella factor</name>
    <dbReference type="NCBI Taxonomy" id="1429438"/>
    <lineage>
        <taxon>Bacteria</taxon>
        <taxon>Pseudomonadati</taxon>
        <taxon>Nitrospinota/Tectimicrobiota group</taxon>
        <taxon>Candidatus Tectimicrobiota</taxon>
        <taxon>Candidatus Entotheonellia</taxon>
        <taxon>Candidatus Entotheonellales</taxon>
        <taxon>Candidatus Entotheonellaceae</taxon>
        <taxon>Candidatus Entotheonella</taxon>
    </lineage>
</organism>
<dbReference type="InterPro" id="IPR029032">
    <property type="entry name" value="AhpD-like"/>
</dbReference>
<dbReference type="HOGENOM" id="CLU_082760_7_0_7"/>
<keyword evidence="3" id="KW-1185">Reference proteome</keyword>
<comment type="caution">
    <text evidence="2">The sequence shown here is derived from an EMBL/GenBank/DDBJ whole genome shotgun (WGS) entry which is preliminary data.</text>
</comment>
<dbReference type="EMBL" id="AZHW01000583">
    <property type="protein sequence ID" value="ETW98128.1"/>
    <property type="molecule type" value="Genomic_DNA"/>
</dbReference>
<evidence type="ECO:0000259" key="1">
    <source>
        <dbReference type="Pfam" id="PF02627"/>
    </source>
</evidence>
<dbReference type="PANTHER" id="PTHR35446:SF2">
    <property type="entry name" value="CARBOXYMUCONOLACTONE DECARBOXYLASE-LIKE DOMAIN-CONTAINING PROTEIN"/>
    <property type="match status" value="1"/>
</dbReference>
<dbReference type="Proteomes" id="UP000019141">
    <property type="component" value="Unassembled WGS sequence"/>
</dbReference>
<reference evidence="2 3" key="1">
    <citation type="journal article" date="2014" name="Nature">
        <title>An environmental bacterial taxon with a large and distinct metabolic repertoire.</title>
        <authorList>
            <person name="Wilson M.C."/>
            <person name="Mori T."/>
            <person name="Ruckert C."/>
            <person name="Uria A.R."/>
            <person name="Helf M.J."/>
            <person name="Takada K."/>
            <person name="Gernert C."/>
            <person name="Steffens U.A."/>
            <person name="Heycke N."/>
            <person name="Schmitt S."/>
            <person name="Rinke C."/>
            <person name="Helfrich E.J."/>
            <person name="Brachmann A.O."/>
            <person name="Gurgui C."/>
            <person name="Wakimoto T."/>
            <person name="Kracht M."/>
            <person name="Crusemann M."/>
            <person name="Hentschel U."/>
            <person name="Abe I."/>
            <person name="Matsunaga S."/>
            <person name="Kalinowski J."/>
            <person name="Takeyama H."/>
            <person name="Piel J."/>
        </authorList>
    </citation>
    <scope>NUCLEOTIDE SEQUENCE [LARGE SCALE GENOMIC DNA]</scope>
    <source>
        <strain evidence="3">TSY1</strain>
    </source>
</reference>
<protein>
    <submittedName>
        <fullName evidence="2">Phage infection protein</fullName>
    </submittedName>
</protein>